<dbReference type="SUPFAM" id="SSF81901">
    <property type="entry name" value="HCP-like"/>
    <property type="match status" value="3"/>
</dbReference>
<dbReference type="Proteomes" id="UP000037178">
    <property type="component" value="Unassembled WGS sequence"/>
</dbReference>
<organism evidence="1 2">
    <name type="scientific">Candidatus Rhodobacter oscarellae</name>
    <dbReference type="NCBI Taxonomy" id="1675527"/>
    <lineage>
        <taxon>Bacteria</taxon>
        <taxon>Pseudomonadati</taxon>
        <taxon>Pseudomonadota</taxon>
        <taxon>Alphaproteobacteria</taxon>
        <taxon>Rhodobacterales</taxon>
        <taxon>Rhodobacter group</taxon>
        <taxon>Rhodobacter</taxon>
    </lineage>
</organism>
<protein>
    <recommendedName>
        <fullName evidence="3">Sel1 repeat family protein</fullName>
    </recommendedName>
</protein>
<comment type="caution">
    <text evidence="1">The sequence shown here is derived from an EMBL/GenBank/DDBJ whole genome shotgun (WGS) entry which is preliminary data.</text>
</comment>
<dbReference type="EMBL" id="LFTY01000002">
    <property type="protein sequence ID" value="KMW56432.1"/>
    <property type="molecule type" value="Genomic_DNA"/>
</dbReference>
<dbReference type="SMART" id="SM00671">
    <property type="entry name" value="SEL1"/>
    <property type="match status" value="7"/>
</dbReference>
<keyword evidence="2" id="KW-1185">Reference proteome</keyword>
<dbReference type="InterPro" id="IPR006597">
    <property type="entry name" value="Sel1-like"/>
</dbReference>
<evidence type="ECO:0000313" key="1">
    <source>
        <dbReference type="EMBL" id="KMW56432.1"/>
    </source>
</evidence>
<dbReference type="Gene3D" id="1.25.40.10">
    <property type="entry name" value="Tetratricopeptide repeat domain"/>
    <property type="match status" value="3"/>
</dbReference>
<dbReference type="PATRIC" id="fig|1675527.3.peg.1471"/>
<dbReference type="InterPro" id="IPR011990">
    <property type="entry name" value="TPR-like_helical_dom_sf"/>
</dbReference>
<dbReference type="Pfam" id="PF08238">
    <property type="entry name" value="Sel1"/>
    <property type="match status" value="8"/>
</dbReference>
<dbReference type="AlphaFoldDB" id="A0A0J9E167"/>
<reference evidence="1 2" key="1">
    <citation type="submission" date="2015-06" db="EMBL/GenBank/DDBJ databases">
        <title>Draft genome sequence of an Alphaproteobacteria species associated to the Mediterranean sponge Oscarella lobularis.</title>
        <authorList>
            <person name="Jourda C."/>
            <person name="Santini S."/>
            <person name="Claverie J.-M."/>
        </authorList>
    </citation>
    <scope>NUCLEOTIDE SEQUENCE [LARGE SCALE GENOMIC DNA]</scope>
    <source>
        <strain evidence="1">IGS</strain>
    </source>
</reference>
<evidence type="ECO:0008006" key="3">
    <source>
        <dbReference type="Google" id="ProtNLM"/>
    </source>
</evidence>
<name>A0A0J9E167_9RHOB</name>
<sequence>MEGDVERAFQLLRASARAGFAPAQLDVAQMYSRGEGTAADPAQASRWLLQAAEGGNAEAQMSLYYNYTRGTGFPKNEETAQEWLIQAASNGHTMAQRVHGSTLLFAENAAEEDLAMGLDLLGRAAVKGEAGAQSNLGYAYMTGVGLEQDVEQALEWYTRAADQGLTRAALVVGDLYSGDKGIAPDPDLALKYYQIAELGRSEIAQMRLGEMVLEGVFANQEEPERAIHWVAAAAETGNAAARDWLKDRASAEPYAALRLGLIFADGLGVDADAAAALPLILAAGQGGMRPAQERLADIYAGGAGVEQDYVEAHKWANLAAANGSEAAVDRRDTLASLMTPEQVAEAQARAKAFMRAQ</sequence>
<dbReference type="PANTHER" id="PTHR43628">
    <property type="entry name" value="ACTIVATOR OF C KINASE PROTEIN 1-RELATED"/>
    <property type="match status" value="1"/>
</dbReference>
<dbReference type="STRING" id="1675527.AIOL_001386"/>
<accession>A0A0J9E167</accession>
<dbReference type="PANTHER" id="PTHR43628:SF1">
    <property type="entry name" value="CHITIN SYNTHASE REGULATORY FACTOR 2-RELATED"/>
    <property type="match status" value="1"/>
</dbReference>
<evidence type="ECO:0000313" key="2">
    <source>
        <dbReference type="Proteomes" id="UP000037178"/>
    </source>
</evidence>
<proteinExistence type="predicted"/>
<dbReference type="InterPro" id="IPR052945">
    <property type="entry name" value="Mitotic_Regulator"/>
</dbReference>
<gene>
    <name evidence="1" type="ORF">AIOL_001386</name>
</gene>